<protein>
    <submittedName>
        <fullName evidence="1">Uncharacterized protein</fullName>
    </submittedName>
</protein>
<dbReference type="EMBL" id="PYUC01000025">
    <property type="protein sequence ID" value="PTB17000.1"/>
    <property type="molecule type" value="Genomic_DNA"/>
</dbReference>
<comment type="caution">
    <text evidence="1">The sequence shown here is derived from an EMBL/GenBank/DDBJ whole genome shotgun (WGS) entry which is preliminary data.</text>
</comment>
<reference evidence="1 2" key="1">
    <citation type="submission" date="2018-03" db="EMBL/GenBank/DDBJ databases">
        <title>Whole genome analyses suggest that Burkholderia sensu lato contains two further novel genera in the rhizoxinica-symbiotica group Mycetohabitans gen. nov., and Trinickia gen. nov.: implications for the evolution of diazotrophy and nodulation in the Burkholderiaceae.</title>
        <authorList>
            <person name="Estrada De Los Santos P."/>
            <person name="Palmer M."/>
            <person name="Chavez-Ramirez B."/>
            <person name="Steenkamp E.T."/>
            <person name="Hirsch A.M."/>
            <person name="Manyaka P."/>
            <person name="Maluk M."/>
            <person name="Lafos M."/>
            <person name="Crook M."/>
            <person name="Gross E."/>
            <person name="Simon M.F."/>
            <person name="Bueno Dos Reis Junior F."/>
            <person name="Poole P.S."/>
            <person name="Venter S.N."/>
            <person name="James E.K."/>
        </authorList>
    </citation>
    <scope>NUCLEOTIDE SEQUENCE [LARGE SCALE GENOMIC DNA]</scope>
    <source>
        <strain evidence="1 2">JPY-366</strain>
    </source>
</reference>
<name>A0A2T3XKE4_9BURK</name>
<organism evidence="1 2">
    <name type="scientific">Trinickia symbiotica</name>
    <dbReference type="NCBI Taxonomy" id="863227"/>
    <lineage>
        <taxon>Bacteria</taxon>
        <taxon>Pseudomonadati</taxon>
        <taxon>Pseudomonadota</taxon>
        <taxon>Betaproteobacteria</taxon>
        <taxon>Burkholderiales</taxon>
        <taxon>Burkholderiaceae</taxon>
        <taxon>Trinickia</taxon>
    </lineage>
</organism>
<dbReference type="Proteomes" id="UP000240638">
    <property type="component" value="Unassembled WGS sequence"/>
</dbReference>
<sequence>MQHEPANAVNYARSMALRNDDPRKPDVADDISGKLAFPTQLKMNPGVQRTCGFQTSDGDWPHEYR</sequence>
<gene>
    <name evidence="1" type="ORF">C9I57_30315</name>
</gene>
<evidence type="ECO:0000313" key="2">
    <source>
        <dbReference type="Proteomes" id="UP000240638"/>
    </source>
</evidence>
<proteinExistence type="predicted"/>
<accession>A0A2T3XKE4</accession>
<dbReference type="AlphaFoldDB" id="A0A2T3XKE4"/>
<evidence type="ECO:0000313" key="1">
    <source>
        <dbReference type="EMBL" id="PTB17000.1"/>
    </source>
</evidence>